<gene>
    <name evidence="1" type="ORF">FHS34_001967</name>
</gene>
<dbReference type="RefSeq" id="WP_225817409.1">
    <property type="nucleotide sequence ID" value="NZ_BAAAWF010000037.1"/>
</dbReference>
<proteinExistence type="predicted"/>
<dbReference type="Proteomes" id="UP000585836">
    <property type="component" value="Unassembled WGS sequence"/>
</dbReference>
<accession>A0A7W9PRL6</accession>
<comment type="caution">
    <text evidence="1">The sequence shown here is derived from an EMBL/GenBank/DDBJ whole genome shotgun (WGS) entry which is preliminary data.</text>
</comment>
<reference evidence="1 2" key="1">
    <citation type="submission" date="2020-08" db="EMBL/GenBank/DDBJ databases">
        <title>Genomic Encyclopedia of Type Strains, Phase III (KMG-III): the genomes of soil and plant-associated and newly described type strains.</title>
        <authorList>
            <person name="Whitman W."/>
        </authorList>
    </citation>
    <scope>NUCLEOTIDE SEQUENCE [LARGE SCALE GENOMIC DNA]</scope>
    <source>
        <strain evidence="1 2">CECT 3313</strain>
    </source>
</reference>
<keyword evidence="2" id="KW-1185">Reference proteome</keyword>
<protein>
    <recommendedName>
        <fullName evidence="3">Transposase</fullName>
    </recommendedName>
</protein>
<dbReference type="EMBL" id="JACHJK010000003">
    <property type="protein sequence ID" value="MBB5926511.1"/>
    <property type="molecule type" value="Genomic_DNA"/>
</dbReference>
<evidence type="ECO:0000313" key="2">
    <source>
        <dbReference type="Proteomes" id="UP000585836"/>
    </source>
</evidence>
<organism evidence="1 2">
    <name type="scientific">Streptomyces echinatus</name>
    <dbReference type="NCBI Taxonomy" id="67293"/>
    <lineage>
        <taxon>Bacteria</taxon>
        <taxon>Bacillati</taxon>
        <taxon>Actinomycetota</taxon>
        <taxon>Actinomycetes</taxon>
        <taxon>Kitasatosporales</taxon>
        <taxon>Streptomycetaceae</taxon>
        <taxon>Streptomyces</taxon>
    </lineage>
</organism>
<evidence type="ECO:0000313" key="1">
    <source>
        <dbReference type="EMBL" id="MBB5926511.1"/>
    </source>
</evidence>
<sequence>MRPAPPRFPAAKGAVERTFGRINTLFAQHVAGYTGPHVLARGKAVAHEAQFTVVQLHELLQEWITACWQQSGTC</sequence>
<evidence type="ECO:0008006" key="3">
    <source>
        <dbReference type="Google" id="ProtNLM"/>
    </source>
</evidence>
<dbReference type="AlphaFoldDB" id="A0A7W9PRL6"/>
<name>A0A7W9PRL6_9ACTN</name>